<evidence type="ECO:0000256" key="1">
    <source>
        <dbReference type="SAM" id="Phobius"/>
    </source>
</evidence>
<sequence>MKSKQSGITLIGFLVVLAVVGFFAFMAMKLVPSYNEYFGVVKAMNQIGSEGVEGKTLDDVRRELMFKLNFQYVDDATIHPSDINFQQGASGNELHVSYDKDVPFLYNIDFLLHFDKSVPVQGNVAPPQ</sequence>
<evidence type="ECO:0000313" key="2">
    <source>
        <dbReference type="EMBL" id="RDS86428.1"/>
    </source>
</evidence>
<keyword evidence="1" id="KW-1133">Transmembrane helix</keyword>
<dbReference type="InterPro" id="IPR032314">
    <property type="entry name" value="DUF4845"/>
</dbReference>
<dbReference type="RefSeq" id="WP_115476696.1">
    <property type="nucleotide sequence ID" value="NZ_QRBF01000001.1"/>
</dbReference>
<dbReference type="Pfam" id="PF16137">
    <property type="entry name" value="DUF4845"/>
    <property type="match status" value="1"/>
</dbReference>
<dbReference type="AlphaFoldDB" id="A0A370XDE3"/>
<feature type="transmembrane region" description="Helical" evidence="1">
    <location>
        <begin position="7"/>
        <end position="28"/>
    </location>
</feature>
<keyword evidence="1" id="KW-0472">Membrane</keyword>
<name>A0A370XDE3_9GAMM</name>
<comment type="caution">
    <text evidence="2">The sequence shown here is derived from an EMBL/GenBank/DDBJ whole genome shotgun (WGS) entry which is preliminary data.</text>
</comment>
<organism evidence="2 3">
    <name type="scientific">Dyella psychrodurans</name>
    <dbReference type="NCBI Taxonomy" id="1927960"/>
    <lineage>
        <taxon>Bacteria</taxon>
        <taxon>Pseudomonadati</taxon>
        <taxon>Pseudomonadota</taxon>
        <taxon>Gammaproteobacteria</taxon>
        <taxon>Lysobacterales</taxon>
        <taxon>Rhodanobacteraceae</taxon>
        <taxon>Dyella</taxon>
    </lineage>
</organism>
<proteinExistence type="predicted"/>
<dbReference type="EMBL" id="QRBF01000001">
    <property type="protein sequence ID" value="RDS86428.1"/>
    <property type="molecule type" value="Genomic_DNA"/>
</dbReference>
<evidence type="ECO:0000313" key="3">
    <source>
        <dbReference type="Proteomes" id="UP000255334"/>
    </source>
</evidence>
<keyword evidence="3" id="KW-1185">Reference proteome</keyword>
<reference evidence="2 3" key="1">
    <citation type="submission" date="2018-07" db="EMBL/GenBank/DDBJ databases">
        <title>Dyella monticola sp. nov. and Dyella psychrodurans sp. nov. isolated from monsoon evergreen broad-leaved forest soil of Dinghu Mountain, China.</title>
        <authorList>
            <person name="Gao Z."/>
            <person name="Qiu L."/>
        </authorList>
    </citation>
    <scope>NUCLEOTIDE SEQUENCE [LARGE SCALE GENOMIC DNA]</scope>
    <source>
        <strain evidence="2 3">4MSK11</strain>
    </source>
</reference>
<protein>
    <submittedName>
        <fullName evidence="2">DUF4845 domain-containing protein</fullName>
    </submittedName>
</protein>
<accession>A0A370XDE3</accession>
<keyword evidence="1" id="KW-0812">Transmembrane</keyword>
<dbReference type="Proteomes" id="UP000255334">
    <property type="component" value="Unassembled WGS sequence"/>
</dbReference>
<gene>
    <name evidence="2" type="ORF">DWU99_04030</name>
</gene>
<dbReference type="OrthoDB" id="5734946at2"/>